<evidence type="ECO:0000313" key="3">
    <source>
        <dbReference type="Proteomes" id="UP000054821"/>
    </source>
</evidence>
<dbReference type="PANTHER" id="PTHR39596:SF2">
    <property type="entry name" value="HET DOMAIN PROTEIN (AFU_ORTHOLOGUE AFUA_1G17550)-RELATED"/>
    <property type="match status" value="1"/>
</dbReference>
<dbReference type="EMBL" id="JPDN02000003">
    <property type="protein sequence ID" value="PON30047.1"/>
    <property type="molecule type" value="Genomic_DNA"/>
</dbReference>
<evidence type="ECO:0000256" key="1">
    <source>
        <dbReference type="SAM" id="SignalP"/>
    </source>
</evidence>
<feature type="signal peptide" evidence="1">
    <location>
        <begin position="1"/>
        <end position="19"/>
    </location>
</feature>
<sequence length="756" mass="85779">MTLARVSLFLKHVLLLITTYYNPKPKSMDLLCDPASPATSPRKTPYVCNELWDGGPFKTYPIRQGKVGLIPPHLRHFLGPEVFPEPYNEMLYPTPKEEIQSFLQTWFWFGLLAEMLGLNEISAGVRLVESTPAAEGIRDLYASTIYISDDDGKQYISAKEVLNSAQLIAERQKLASNLRERLIYIRDCLQYVNFMIPSVLNLDETVRYSICALGEYFSTGLASVVAQSNPKIEVSNLAFSWHQNYMKSGGTIDKEMLQKGWCPSETEKIRSQFQGLQTMHHISQLQKSNTNQDHSKCTRHLCTAFQMDIETYQPSHLSDDCGCPLITIDERATSLILRSTDTYPILRFDQIGDELDNFELVVEPYEPGVPYVALSHYNELQGFRSENGEAESARPQLLTLQRALQFRTVSVASDEPLCISTLMSLDTKYIAIASDTESRMLRTWELLSKSHGGLPPRLIFYADEVMSTPGWRWAPRSLLGSSVKDSTIGFDERMLRLVGAPDALGIPTPLGLKVAFPGCRLVPLPLIAGLSLHPWPGAINPSEDQIIIHHEESGKWYRINDWYRSKKLSSWTDDERTAFDKDQNDPLCREIDSGKSVLIYDERSRVNNMLVACMALIETIPKDFEHSSINSEELKAGLRVHRTRTVIMSLLSEEEVRMMTIFRNLASIVAAYQETFDLSAMEDRDSEEWKNCMGKIKTKMREVVAEALNSNPELVEAIKNTIGTGVEEYMWAYIPKIFSHTVTIKETSSEQIWFVD</sequence>
<feature type="chain" id="PRO_5015190401" evidence="1">
    <location>
        <begin position="20"/>
        <end position="756"/>
    </location>
</feature>
<reference evidence="2 3" key="1">
    <citation type="journal article" date="2016" name="Genome Announc.">
        <title>Draft Whole-Genome Sequence of Trichoderma gamsii T6085, a Promising Biocontrol Agent of Fusarium Head Blight on Wheat.</title>
        <authorList>
            <person name="Baroncelli R."/>
            <person name="Zapparata A."/>
            <person name="Piaggeschi G."/>
            <person name="Sarrocco S."/>
            <person name="Vannacci G."/>
        </authorList>
    </citation>
    <scope>NUCLEOTIDE SEQUENCE [LARGE SCALE GENOMIC DNA]</scope>
    <source>
        <strain evidence="2 3">T6085</strain>
    </source>
</reference>
<gene>
    <name evidence="2" type="ORF">TGAM01_v201413</name>
</gene>
<comment type="caution">
    <text evidence="2">The sequence shown here is derived from an EMBL/GenBank/DDBJ whole genome shotgun (WGS) entry which is preliminary data.</text>
</comment>
<keyword evidence="3" id="KW-1185">Reference proteome</keyword>
<dbReference type="AlphaFoldDB" id="A0A2P5A0I3"/>
<dbReference type="STRING" id="398673.A0A2P5A0I3"/>
<organism evidence="2 3">
    <name type="scientific">Trichoderma gamsii</name>
    <dbReference type="NCBI Taxonomy" id="398673"/>
    <lineage>
        <taxon>Eukaryota</taxon>
        <taxon>Fungi</taxon>
        <taxon>Dikarya</taxon>
        <taxon>Ascomycota</taxon>
        <taxon>Pezizomycotina</taxon>
        <taxon>Sordariomycetes</taxon>
        <taxon>Hypocreomycetidae</taxon>
        <taxon>Hypocreales</taxon>
        <taxon>Hypocreaceae</taxon>
        <taxon>Trichoderma</taxon>
    </lineage>
</organism>
<keyword evidence="1" id="KW-0732">Signal</keyword>
<dbReference type="RefSeq" id="XP_024406573.1">
    <property type="nucleotide sequence ID" value="XM_024548757.1"/>
</dbReference>
<protein>
    <submittedName>
        <fullName evidence="2">Uncharacterized protein</fullName>
    </submittedName>
</protein>
<dbReference type="Proteomes" id="UP000054821">
    <property type="component" value="Unassembled WGS sequence"/>
</dbReference>
<accession>A0A2P5A0I3</accession>
<dbReference type="GeneID" id="29984856"/>
<proteinExistence type="predicted"/>
<name>A0A2P5A0I3_9HYPO</name>
<dbReference type="PANTHER" id="PTHR39596">
    <property type="match status" value="1"/>
</dbReference>
<evidence type="ECO:0000313" key="2">
    <source>
        <dbReference type="EMBL" id="PON30047.1"/>
    </source>
</evidence>